<dbReference type="InterPro" id="IPR045397">
    <property type="entry name" value="TumE-like"/>
</dbReference>
<dbReference type="RefSeq" id="WP_283754049.1">
    <property type="nucleotide sequence ID" value="NZ_JAQOSP010000086.1"/>
</dbReference>
<sequence length="129" mass="15403">MLHERLSAYLDLVEQAVQQSVNVYVERYEEEILTPTRVNLRIRLRFNPGHLLEMNEAIIVTDSELNFLDYRYHFQDEQNYLVFRYDSTPHFPDLPDFPYHKHLPDKVISSPKPNLFQVLQEISQVIAQD</sequence>
<name>A0ABT7ATQ4_9CYAN</name>
<evidence type="ECO:0000313" key="2">
    <source>
        <dbReference type="Proteomes" id="UP001235303"/>
    </source>
</evidence>
<proteinExistence type="predicted"/>
<dbReference type="Proteomes" id="UP001235303">
    <property type="component" value="Unassembled WGS sequence"/>
</dbReference>
<dbReference type="EMBL" id="JAQOSP010000086">
    <property type="protein sequence ID" value="MDJ1170291.1"/>
    <property type="molecule type" value="Genomic_DNA"/>
</dbReference>
<keyword evidence="2" id="KW-1185">Reference proteome</keyword>
<dbReference type="NCBIfam" id="NF045777">
    <property type="entry name" value="TumE"/>
    <property type="match status" value="1"/>
</dbReference>
<organism evidence="1 2">
    <name type="scientific">Roseofilum acuticapitatum BLCC-M154</name>
    <dbReference type="NCBI Taxonomy" id="3022444"/>
    <lineage>
        <taxon>Bacteria</taxon>
        <taxon>Bacillati</taxon>
        <taxon>Cyanobacteriota</taxon>
        <taxon>Cyanophyceae</taxon>
        <taxon>Desertifilales</taxon>
        <taxon>Desertifilaceae</taxon>
        <taxon>Roseofilum</taxon>
        <taxon>Roseofilum acuticapitatum</taxon>
    </lineage>
</organism>
<comment type="caution">
    <text evidence="1">The sequence shown here is derived from an EMBL/GenBank/DDBJ whole genome shotgun (WGS) entry which is preliminary data.</text>
</comment>
<protein>
    <submittedName>
        <fullName evidence="1">DUF6516 family protein</fullName>
    </submittedName>
</protein>
<reference evidence="1 2" key="1">
    <citation type="submission" date="2023-01" db="EMBL/GenBank/DDBJ databases">
        <title>Novel diversity within Roseofilum (Cyanobacteria; Desertifilaceae) from marine benthic mats with descriptions of four novel species.</title>
        <authorList>
            <person name="Wang Y."/>
            <person name="Berthold D.E."/>
            <person name="Hu J."/>
            <person name="Lefler F.W."/>
            <person name="Laughinghouse H.D. IV."/>
        </authorList>
    </citation>
    <scope>NUCLEOTIDE SEQUENCE [LARGE SCALE GENOMIC DNA]</scope>
    <source>
        <strain evidence="1 2">BLCC-M154</strain>
    </source>
</reference>
<evidence type="ECO:0000313" key="1">
    <source>
        <dbReference type="EMBL" id="MDJ1170291.1"/>
    </source>
</evidence>
<accession>A0ABT7ATQ4</accession>
<dbReference type="Pfam" id="PF20126">
    <property type="entry name" value="TumE"/>
    <property type="match status" value="1"/>
</dbReference>
<dbReference type="InterPro" id="IPR054795">
    <property type="entry name" value="TumE"/>
</dbReference>
<gene>
    <name evidence="1" type="ORF">PMG71_12700</name>
</gene>